<dbReference type="PANTHER" id="PTHR46068:SF1">
    <property type="entry name" value="TRANSPOSASE IS30-LIKE HTH DOMAIN-CONTAINING PROTEIN"/>
    <property type="match status" value="1"/>
</dbReference>
<proteinExistence type="predicted"/>
<gene>
    <name evidence="1" type="ORF">GPM918_LOCUS16368</name>
    <name evidence="2" type="ORF">OVA965_LOCUS26076</name>
    <name evidence="3" type="ORF">SRO942_LOCUS16366</name>
    <name evidence="4" type="ORF">TMI583_LOCUS26813</name>
</gene>
<evidence type="ECO:0000313" key="4">
    <source>
        <dbReference type="EMBL" id="CAF4054231.1"/>
    </source>
</evidence>
<accession>A0A814KQ01</accession>
<evidence type="ECO:0000313" key="5">
    <source>
        <dbReference type="Proteomes" id="UP000663829"/>
    </source>
</evidence>
<dbReference type="EMBL" id="CAJOBA010038048">
    <property type="protein sequence ID" value="CAF4054231.1"/>
    <property type="molecule type" value="Genomic_DNA"/>
</dbReference>
<sequence>MCLLLRGHFGPYNEGDKESFFIRAHRILTDDLGCYAYKIVKEPAMTDQQKVNRRKFATWIQRTFRKEDTRKILFSDEKYFDVDGVYNSQTDRIWAINHTEADKRDGVKKKNQFPTKVMVWLGACSKGMTTLVILDEGSVDHVKYIERVLPVAKKCGDEMMGNDWIFQQDNAPAHNDSETHQWCRDNLPSFIPRERWPANSPNFNPLDYCLIRSE</sequence>
<evidence type="ECO:0000313" key="3">
    <source>
        <dbReference type="EMBL" id="CAF3822076.1"/>
    </source>
</evidence>
<organism evidence="1 5">
    <name type="scientific">Didymodactylos carnosus</name>
    <dbReference type="NCBI Taxonomy" id="1234261"/>
    <lineage>
        <taxon>Eukaryota</taxon>
        <taxon>Metazoa</taxon>
        <taxon>Spiralia</taxon>
        <taxon>Gnathifera</taxon>
        <taxon>Rotifera</taxon>
        <taxon>Eurotatoria</taxon>
        <taxon>Bdelloidea</taxon>
        <taxon>Philodinida</taxon>
        <taxon>Philodinidae</taxon>
        <taxon>Didymodactylos</taxon>
    </lineage>
</organism>
<keyword evidence="5" id="KW-1185">Reference proteome</keyword>
<dbReference type="Proteomes" id="UP000682733">
    <property type="component" value="Unassembled WGS sequence"/>
</dbReference>
<name>A0A814KQ01_9BILA</name>
<protein>
    <recommendedName>
        <fullName evidence="6">Transposase</fullName>
    </recommendedName>
</protein>
<dbReference type="Proteomes" id="UP000663829">
    <property type="component" value="Unassembled WGS sequence"/>
</dbReference>
<dbReference type="GO" id="GO:0003676">
    <property type="term" value="F:nucleic acid binding"/>
    <property type="evidence" value="ECO:0007669"/>
    <property type="project" value="InterPro"/>
</dbReference>
<dbReference type="Proteomes" id="UP000681722">
    <property type="component" value="Unassembled WGS sequence"/>
</dbReference>
<dbReference type="AlphaFoldDB" id="A0A814KQ01"/>
<dbReference type="OrthoDB" id="9996331at2759"/>
<reference evidence="1" key="1">
    <citation type="submission" date="2021-02" db="EMBL/GenBank/DDBJ databases">
        <authorList>
            <person name="Nowell W R."/>
        </authorList>
    </citation>
    <scope>NUCLEOTIDE SEQUENCE</scope>
</reference>
<evidence type="ECO:0000313" key="2">
    <source>
        <dbReference type="EMBL" id="CAF1246561.1"/>
    </source>
</evidence>
<dbReference type="InterPro" id="IPR036397">
    <property type="entry name" value="RNaseH_sf"/>
</dbReference>
<dbReference type="Proteomes" id="UP000677228">
    <property type="component" value="Unassembled WGS sequence"/>
</dbReference>
<dbReference type="EMBL" id="CAJOBC010004288">
    <property type="protein sequence ID" value="CAF3822076.1"/>
    <property type="molecule type" value="Genomic_DNA"/>
</dbReference>
<dbReference type="PANTHER" id="PTHR46068">
    <property type="entry name" value="PROTEIN CBG27172"/>
    <property type="match status" value="1"/>
</dbReference>
<evidence type="ECO:0008006" key="6">
    <source>
        <dbReference type="Google" id="ProtNLM"/>
    </source>
</evidence>
<dbReference type="EMBL" id="CAJNOQ010004289">
    <property type="protein sequence ID" value="CAF1052699.1"/>
    <property type="molecule type" value="Genomic_DNA"/>
</dbReference>
<dbReference type="Gene3D" id="3.30.420.10">
    <property type="entry name" value="Ribonuclease H-like superfamily/Ribonuclease H"/>
    <property type="match status" value="1"/>
</dbReference>
<evidence type="ECO:0000313" key="1">
    <source>
        <dbReference type="EMBL" id="CAF1052699.1"/>
    </source>
</evidence>
<comment type="caution">
    <text evidence="1">The sequence shown here is derived from an EMBL/GenBank/DDBJ whole genome shotgun (WGS) entry which is preliminary data.</text>
</comment>
<dbReference type="EMBL" id="CAJNOK010016498">
    <property type="protein sequence ID" value="CAF1246561.1"/>
    <property type="molecule type" value="Genomic_DNA"/>
</dbReference>